<dbReference type="PROSITE" id="PS50234">
    <property type="entry name" value="VWFA"/>
    <property type="match status" value="1"/>
</dbReference>
<dbReference type="SUPFAM" id="SSF53300">
    <property type="entry name" value="vWA-like"/>
    <property type="match status" value="1"/>
</dbReference>
<sequence length="495" mass="53638">MDLAEFTANSSAERQKITVLLTDGEAPGNAGKIRALSEEMADRDITLYTVGFSNANAELLSEIANTTGGNSYFAENASQLPRVFSRVATNTTSGVDSDGDGLPDGTETGGFTAETLPLTVEPFESNPENNDTDGDSLTDGREIDGVTVRVDGFRETDTTDPTDPDTDGDGYWDGWVGVYNVSYDHDRGIEYADNVVLYREALRSGGVPVQDSLQEQADFHTVTAAPTPNQQGHDGADVAAGPALEHSNIHIGELHWATAGANTDGDPTDAETTPDPTLVFEVDYDERIAWSQQRLRTELRNVSDNFAFYGIDVRFVIDDELSANAVRQAAGNPPLSNRDINRIWQAYADAGAQRAYLFVGTEHAGGSAGRTSRRGGTYRTGFDFGNALFVDELRSGNPGEHFLVTTVHEVGHLLDTGFADETGPSGEVYSGSSSDTTPEYLSFPNYPSIDLWSTMASGWQDSYEEPPMNATYSTFSIEELFTVDLDNVDSRERDD</sequence>
<feature type="domain" description="VWFA" evidence="2">
    <location>
        <begin position="1"/>
        <end position="87"/>
    </location>
</feature>
<feature type="region of interest" description="Disordered" evidence="1">
    <location>
        <begin position="91"/>
        <end position="140"/>
    </location>
</feature>
<dbReference type="Pfam" id="PF00092">
    <property type="entry name" value="VWA"/>
    <property type="match status" value="1"/>
</dbReference>
<dbReference type="AlphaFoldDB" id="A0A7D5SQ10"/>
<gene>
    <name evidence="3" type="ORF">HZS55_07945</name>
</gene>
<proteinExistence type="predicted"/>
<dbReference type="InterPro" id="IPR036465">
    <property type="entry name" value="vWFA_dom_sf"/>
</dbReference>
<evidence type="ECO:0000313" key="4">
    <source>
        <dbReference type="Proteomes" id="UP000509667"/>
    </source>
</evidence>
<accession>A0A7D5SQ10</accession>
<dbReference type="GeneID" id="56077786"/>
<dbReference type="Gene3D" id="3.40.50.410">
    <property type="entry name" value="von Willebrand factor, type A domain"/>
    <property type="match status" value="1"/>
</dbReference>
<name>A0A7D5SQ10_9EURY</name>
<dbReference type="RefSeq" id="WP_179911156.1">
    <property type="nucleotide sequence ID" value="NZ_CP058910.1"/>
</dbReference>
<evidence type="ECO:0000256" key="1">
    <source>
        <dbReference type="SAM" id="MobiDB-lite"/>
    </source>
</evidence>
<evidence type="ECO:0000313" key="3">
    <source>
        <dbReference type="EMBL" id="QLH77227.1"/>
    </source>
</evidence>
<reference evidence="3 4" key="1">
    <citation type="submission" date="2020-07" db="EMBL/GenBank/DDBJ databases">
        <title>Halosimplex pelagicum sp. nov. and Halosimplex rubrum sp. nov., isolated from salted brown alga Laminaria, and emended description of the genus Halosimplex.</title>
        <authorList>
            <person name="Cui H."/>
        </authorList>
    </citation>
    <scope>NUCLEOTIDE SEQUENCE [LARGE SCALE GENOMIC DNA]</scope>
    <source>
        <strain evidence="3 4">R27</strain>
    </source>
</reference>
<dbReference type="EMBL" id="CP058910">
    <property type="protein sequence ID" value="QLH77227.1"/>
    <property type="molecule type" value="Genomic_DNA"/>
</dbReference>
<dbReference type="Proteomes" id="UP000509667">
    <property type="component" value="Chromosome"/>
</dbReference>
<evidence type="ECO:0000259" key="2">
    <source>
        <dbReference type="PROSITE" id="PS50234"/>
    </source>
</evidence>
<protein>
    <submittedName>
        <fullName evidence="3">VWA domain-containing protein</fullName>
    </submittedName>
</protein>
<keyword evidence="4" id="KW-1185">Reference proteome</keyword>
<dbReference type="KEGG" id="hrr:HZS55_07945"/>
<organism evidence="3 4">
    <name type="scientific">Halosimplex rubrum</name>
    <dbReference type="NCBI Taxonomy" id="869889"/>
    <lineage>
        <taxon>Archaea</taxon>
        <taxon>Methanobacteriati</taxon>
        <taxon>Methanobacteriota</taxon>
        <taxon>Stenosarchaea group</taxon>
        <taxon>Halobacteria</taxon>
        <taxon>Halobacteriales</taxon>
        <taxon>Haloarculaceae</taxon>
        <taxon>Halosimplex</taxon>
    </lineage>
</organism>
<dbReference type="OrthoDB" id="242758at2157"/>
<dbReference type="InterPro" id="IPR002035">
    <property type="entry name" value="VWF_A"/>
</dbReference>